<dbReference type="GO" id="GO:0004165">
    <property type="term" value="F:delta(3)-delta(2)-enoyl-CoA isomerase activity"/>
    <property type="evidence" value="ECO:0007669"/>
    <property type="project" value="UniProtKB-ARBA"/>
</dbReference>
<dbReference type="PANTHER" id="PTHR43684">
    <property type="match status" value="1"/>
</dbReference>
<dbReference type="PANTHER" id="PTHR43684:SF1">
    <property type="entry name" value="ENOYL-COA DELTA ISOMERASE 2"/>
    <property type="match status" value="1"/>
</dbReference>
<organism evidence="4 5">
    <name type="scientific">Sphingopyxis panaciterrulae</name>
    <dbReference type="NCBI Taxonomy" id="462372"/>
    <lineage>
        <taxon>Bacteria</taxon>
        <taxon>Pseudomonadati</taxon>
        <taxon>Pseudomonadota</taxon>
        <taxon>Alphaproteobacteria</taxon>
        <taxon>Sphingomonadales</taxon>
        <taxon>Sphingomonadaceae</taxon>
        <taxon>Sphingopyxis</taxon>
    </lineage>
</organism>
<gene>
    <name evidence="4" type="ORF">FHR21_000451</name>
</gene>
<keyword evidence="5" id="KW-1185">Reference proteome</keyword>
<reference evidence="4 5" key="1">
    <citation type="submission" date="2020-08" db="EMBL/GenBank/DDBJ databases">
        <title>Genomic Encyclopedia of Type Strains, Phase IV (KMG-IV): sequencing the most valuable type-strain genomes for metagenomic binning, comparative biology and taxonomic classification.</title>
        <authorList>
            <person name="Goeker M."/>
        </authorList>
    </citation>
    <scope>NUCLEOTIDE SEQUENCE [LARGE SCALE GENOMIC DNA]</scope>
    <source>
        <strain evidence="4 5">DSM 27163</strain>
    </source>
</reference>
<evidence type="ECO:0000313" key="5">
    <source>
        <dbReference type="Proteomes" id="UP000537161"/>
    </source>
</evidence>
<evidence type="ECO:0000313" key="4">
    <source>
        <dbReference type="EMBL" id="MBB5705126.1"/>
    </source>
</evidence>
<sequence length="272" mass="27747">MAAAAEVVLYAEEGGVACVTLNRPGRLNASNGDLSRALTAALARAGADPAVRVILLMGAGRAFCAGADLQVLGELSDDPSAPNSGSGGLRYDGLMRLPKPVVAAIHGPCAGIGLALACAADIRIAADDAVFVAPFAKLGLCAEGGLAWSLSRLMGPGNAAEMLMSARRVGAEEALAKGLVSRLLPRDGFAAAARAYASDLAQGAPASFAMMKHQLRHADGGDFEAARASAADWTRKTLDAPDFKEALAAKREGRAPRFEPVTAVFAPPISKA</sequence>
<proteinExistence type="predicted"/>
<comment type="caution">
    <text evidence="4">The sequence shown here is derived from an EMBL/GenBank/DDBJ whole genome shotgun (WGS) entry which is preliminary data.</text>
</comment>
<evidence type="ECO:0000256" key="2">
    <source>
        <dbReference type="ARBA" id="ARBA00023140"/>
    </source>
</evidence>
<evidence type="ECO:0000256" key="3">
    <source>
        <dbReference type="ARBA" id="ARBA00023235"/>
    </source>
</evidence>
<comment type="subcellular location">
    <subcellularLocation>
        <location evidence="1">Peroxisome</location>
    </subcellularLocation>
</comment>
<dbReference type="InterPro" id="IPR029045">
    <property type="entry name" value="ClpP/crotonase-like_dom_sf"/>
</dbReference>
<accession>A0A7W9B371</accession>
<dbReference type="AlphaFoldDB" id="A0A7W9B371"/>
<dbReference type="Gene3D" id="3.90.226.10">
    <property type="entry name" value="2-enoyl-CoA Hydratase, Chain A, domain 1"/>
    <property type="match status" value="1"/>
</dbReference>
<dbReference type="Proteomes" id="UP000537161">
    <property type="component" value="Unassembled WGS sequence"/>
</dbReference>
<protein>
    <submittedName>
        <fullName evidence="4">Enoyl-CoA hydratase/carnithine racemase</fullName>
    </submittedName>
</protein>
<dbReference type="InterPro" id="IPR051053">
    <property type="entry name" value="ECH/Chromodomain_protein"/>
</dbReference>
<keyword evidence="2" id="KW-0576">Peroxisome</keyword>
<dbReference type="CDD" id="cd06558">
    <property type="entry name" value="crotonase-like"/>
    <property type="match status" value="1"/>
</dbReference>
<evidence type="ECO:0000256" key="1">
    <source>
        <dbReference type="ARBA" id="ARBA00004275"/>
    </source>
</evidence>
<name>A0A7W9B371_9SPHN</name>
<dbReference type="EMBL" id="JACIJH010000001">
    <property type="protein sequence ID" value="MBB5705126.1"/>
    <property type="molecule type" value="Genomic_DNA"/>
</dbReference>
<dbReference type="InterPro" id="IPR001753">
    <property type="entry name" value="Enoyl-CoA_hydra/iso"/>
</dbReference>
<dbReference type="SUPFAM" id="SSF52096">
    <property type="entry name" value="ClpP/crotonase"/>
    <property type="match status" value="1"/>
</dbReference>
<dbReference type="RefSeq" id="WP_184094875.1">
    <property type="nucleotide sequence ID" value="NZ_JACIJH010000001.1"/>
</dbReference>
<keyword evidence="3" id="KW-0413">Isomerase</keyword>
<dbReference type="Pfam" id="PF00378">
    <property type="entry name" value="ECH_1"/>
    <property type="match status" value="1"/>
</dbReference>